<comment type="caution">
    <text evidence="2">The sequence shown here is derived from an EMBL/GenBank/DDBJ whole genome shotgun (WGS) entry which is preliminary data.</text>
</comment>
<gene>
    <name evidence="2" type="ORF">DW929_10870</name>
    <name evidence="1" type="ORF">DW944_01915</name>
</gene>
<dbReference type="Proteomes" id="UP000284598">
    <property type="component" value="Unassembled WGS sequence"/>
</dbReference>
<dbReference type="AlphaFoldDB" id="A0A413RW00"/>
<evidence type="ECO:0000313" key="3">
    <source>
        <dbReference type="Proteomes" id="UP000284598"/>
    </source>
</evidence>
<dbReference type="Proteomes" id="UP000284779">
    <property type="component" value="Unassembled WGS sequence"/>
</dbReference>
<dbReference type="InterPro" id="IPR016181">
    <property type="entry name" value="Acyl_CoA_acyltransferase"/>
</dbReference>
<dbReference type="Gene3D" id="3.40.630.30">
    <property type="match status" value="1"/>
</dbReference>
<evidence type="ECO:0000313" key="2">
    <source>
        <dbReference type="EMBL" id="RHA52567.1"/>
    </source>
</evidence>
<dbReference type="EMBL" id="QSFD01000002">
    <property type="protein sequence ID" value="RHA19927.1"/>
    <property type="molecule type" value="Genomic_DNA"/>
</dbReference>
<dbReference type="SUPFAM" id="SSF55729">
    <property type="entry name" value="Acyl-CoA N-acyltransferases (Nat)"/>
    <property type="match status" value="1"/>
</dbReference>
<dbReference type="EMBL" id="QSFO01000014">
    <property type="protein sequence ID" value="RHA52567.1"/>
    <property type="molecule type" value="Genomic_DNA"/>
</dbReference>
<evidence type="ECO:0000313" key="1">
    <source>
        <dbReference type="EMBL" id="RHA19927.1"/>
    </source>
</evidence>
<organism evidence="2 3">
    <name type="scientific">Eubacterium ventriosum</name>
    <dbReference type="NCBI Taxonomy" id="39496"/>
    <lineage>
        <taxon>Bacteria</taxon>
        <taxon>Bacillati</taxon>
        <taxon>Bacillota</taxon>
        <taxon>Clostridia</taxon>
        <taxon>Eubacteriales</taxon>
        <taxon>Eubacteriaceae</taxon>
        <taxon>Eubacterium</taxon>
    </lineage>
</organism>
<reference evidence="3 4" key="1">
    <citation type="submission" date="2018-08" db="EMBL/GenBank/DDBJ databases">
        <title>A genome reference for cultivated species of the human gut microbiota.</title>
        <authorList>
            <person name="Zou Y."/>
            <person name="Xue W."/>
            <person name="Luo G."/>
        </authorList>
    </citation>
    <scope>NUCLEOTIDE SEQUENCE [LARGE SCALE GENOMIC DNA]</scope>
    <source>
        <strain evidence="2 3">AM43-2</strain>
        <strain evidence="1 4">AM44-11BH</strain>
    </source>
</reference>
<keyword evidence="2" id="KW-0808">Transferase</keyword>
<name>A0A413RW00_9FIRM</name>
<dbReference type="GO" id="GO:0016740">
    <property type="term" value="F:transferase activity"/>
    <property type="evidence" value="ECO:0007669"/>
    <property type="project" value="UniProtKB-KW"/>
</dbReference>
<keyword evidence="4" id="KW-1185">Reference proteome</keyword>
<proteinExistence type="predicted"/>
<protein>
    <submittedName>
        <fullName evidence="2">GNAT family N-acetyltransferase</fullName>
    </submittedName>
</protein>
<accession>A0A413RW00</accession>
<sequence length="60" mass="6979">MRSKGIGKQLLNFVLNGEESINEQNPRAVGFYEYMGVETYKRTDLDEEGNTYPLLYMNLK</sequence>
<evidence type="ECO:0000313" key="4">
    <source>
        <dbReference type="Proteomes" id="UP000284779"/>
    </source>
</evidence>